<organism evidence="3 4">
    <name type="scientific">Apostasia shenzhenica</name>
    <dbReference type="NCBI Taxonomy" id="1088818"/>
    <lineage>
        <taxon>Eukaryota</taxon>
        <taxon>Viridiplantae</taxon>
        <taxon>Streptophyta</taxon>
        <taxon>Embryophyta</taxon>
        <taxon>Tracheophyta</taxon>
        <taxon>Spermatophyta</taxon>
        <taxon>Magnoliopsida</taxon>
        <taxon>Liliopsida</taxon>
        <taxon>Asparagales</taxon>
        <taxon>Orchidaceae</taxon>
        <taxon>Apostasioideae</taxon>
        <taxon>Apostasia</taxon>
    </lineage>
</organism>
<dbReference type="GO" id="GO:0034237">
    <property type="term" value="F:protein kinase A regulatory subunit binding"/>
    <property type="evidence" value="ECO:0007669"/>
    <property type="project" value="TreeGrafter"/>
</dbReference>
<feature type="region of interest" description="Disordered" evidence="2">
    <location>
        <begin position="328"/>
        <end position="349"/>
    </location>
</feature>
<dbReference type="GO" id="GO:0003779">
    <property type="term" value="F:actin binding"/>
    <property type="evidence" value="ECO:0007669"/>
    <property type="project" value="UniProtKB-KW"/>
</dbReference>
<dbReference type="GO" id="GO:0005856">
    <property type="term" value="C:cytoskeleton"/>
    <property type="evidence" value="ECO:0007669"/>
    <property type="project" value="UniProtKB-SubCell"/>
</dbReference>
<sequence length="1813" mass="200964">MPMVRYQIRSEYGLADPDVYREAEKDDPEALLEGVAMAGLVGVLRQLGDLADFAAELFHDLHEEVMTTSARGHGLMLRVEQIEAEFLSVEKASLSQTDHSNYAYSIGIEWHAHYRMDQNLVTQGDMPRFILDSYEECRGPPRLFMLDKFDVAGAGACLKRYSDPSFFKMESTSFEMMEAKVQRDKRSRKFKRNGSRWRSETESFFAPFMDNSQFNASGQASERILPRHVKLKHRNFGVAYLSSRMCYLEGLLEGYSFDRNDLKNSSSHSVIGNNVDTPSKVWEFADDGVTDSLAVKKRIPSSLDEGEVDNHKTDGEDLMVTTSIFSGLSREHPSSQDVEQGTSPVGANNRVDSDAFAIISEEPEMTPALKLAKQSKLSADSGSLTDGYDGYRSDDVGSELENYVDALNNIEGETETDSENRQKSDACLPNNSQRKNLDIIGHLQVQDQFYGPAFVGSFSESATSEEIEDEIPTLLQLNNLVCLPILQLQEKTISEDTSGIEVSQSDTRKLTRIEEDSALNPKLNFEESQPISAQSTRSFSDSTFEGNEHSESSFNNWQTNNLVVFRTSEEHLNKSFDVLEELDHRAQCEDRVSANLLEPDSSNFLHDSTLTTLPMVLNIVESETLPNDLHIDMQSNDLAKEDSGYEMDSFSEEREQLNCLIEYPSETHELPLLANDVIASPEFAVDSENFAHDLASFSDGGGLHNGRQDYSEKDSSLGDKETLLLSEMANLYEMPETRPTLAENSVLLGSTAHAEDSLNDLMEENNETYTNQKQFPAGSPELPLLLQDANVSYGSTENYDNLLHSSALLSNESGSSHGSQIDSQLDQFSGDTEDVTSSGMTNSWHMSEYPRTHAETSLPEVSTGYVDDSLHGSMVKDNEDGYVEKLFPTSSSSLEICSNTQTESFAVEMEYISSSEEHFQHPKSPASCGNFDIVQCESVTSPPIPSDLEHFADADENQVSTDMVTEECIRSDCREELDANQSLLEEPNLIKCDEIEHFNDALQLANIDANQLQLEEPNLIKCDEIEHFNDALQLANMSTDLNLQYNQLLVEETNDSRLLDEIVFPEDDDGGLLKSSIVCSFDSQLQLNVVSEDTTFYQPLSEVEELPITKESTYFPSENNRSVSFTQNEDLDFGAVSGCQSSDAKGLDAKPVNIHSDLHLSPEQKKIYSIENMQNSESLSENVVNVDVNDGQVLCQLQSSSVSRLGLQFQEDQVSEGDSMNQHKPVTEEPGNTNDIMCLNKDQEMSASTVSSSHLVPNLSKFPDANLVDVDFEDILVESHLNLDEKNSIYLKEYVQSYPSNSFGLHVCADTGNLEILSKRDSVTQSLQRGGEDIEPTAMHSNLDCSEETSDAQNASNQEELFPSPKPGIVFDNGRKRELNIPLPRTDESGQTEIDAFFLSDSVSEHPTSSMAFEALDSGSALLADSIIPHSSLRSASPDESISNLQIQQDDAEAPPLPPLPPLQWRMGKPHLGSLVTGGSAAQIVLETNPSVLSSASKGEMDQYSGLSESTFLEDMFHQGSLYTDGGTTELLKLSNLQPVIIDDRQERVIQFPEDKEVHPLDHSLILPSNNDDNGVSPAATSFEDVKHQELNSGNPFTTKERKPHLINLLPGLELERLQGSPIIDNDLRTSNSFIGGVSSAGNAKYQYGYGDYVGYGGGSMGHQSSSAPFAVPVHSIPHYTYHMYLRDGNPSSIYDIMLPEIEVDRPNGNPRSIRNRPRDPLIEAVAAHDKSTLRKVSEIDLSLTKPKEDERNHLLDQIKNKSFNLKSASSAKRNIVKAPETNLNVAAILEKANAIRKACVGSDEDDGYWSDS</sequence>
<name>A0A2I0B5T6_9ASPA</name>
<keyword evidence="4" id="KW-1185">Reference proteome</keyword>
<feature type="region of interest" description="Disordered" evidence="2">
    <location>
        <begin position="1345"/>
        <end position="1369"/>
    </location>
</feature>
<dbReference type="GO" id="GO:0030036">
    <property type="term" value="P:actin cytoskeleton organization"/>
    <property type="evidence" value="ECO:0007669"/>
    <property type="project" value="InterPro"/>
</dbReference>
<feature type="region of interest" description="Disordered" evidence="2">
    <location>
        <begin position="520"/>
        <end position="553"/>
    </location>
</feature>
<dbReference type="OrthoDB" id="1929108at2759"/>
<protein>
    <submittedName>
        <fullName evidence="3">Protein SCAR2</fullName>
    </submittedName>
</protein>
<reference evidence="3 4" key="1">
    <citation type="journal article" date="2017" name="Nature">
        <title>The Apostasia genome and the evolution of orchids.</title>
        <authorList>
            <person name="Zhang G.Q."/>
            <person name="Liu K.W."/>
            <person name="Li Z."/>
            <person name="Lohaus R."/>
            <person name="Hsiao Y.Y."/>
            <person name="Niu S.C."/>
            <person name="Wang J.Y."/>
            <person name="Lin Y.C."/>
            <person name="Xu Q."/>
            <person name="Chen L.J."/>
            <person name="Yoshida K."/>
            <person name="Fujiwara S."/>
            <person name="Wang Z.W."/>
            <person name="Zhang Y.Q."/>
            <person name="Mitsuda N."/>
            <person name="Wang M."/>
            <person name="Liu G.H."/>
            <person name="Pecoraro L."/>
            <person name="Huang H.X."/>
            <person name="Xiao X.J."/>
            <person name="Lin M."/>
            <person name="Wu X.Y."/>
            <person name="Wu W.L."/>
            <person name="Chen Y.Y."/>
            <person name="Chang S.B."/>
            <person name="Sakamoto S."/>
            <person name="Ohme-Takagi M."/>
            <person name="Yagi M."/>
            <person name="Zeng S.J."/>
            <person name="Shen C.Y."/>
            <person name="Yeh C.M."/>
            <person name="Luo Y.B."/>
            <person name="Tsai W.C."/>
            <person name="Van de Peer Y."/>
            <person name="Liu Z.J."/>
        </authorList>
    </citation>
    <scope>NUCLEOTIDE SEQUENCE [LARGE SCALE GENOMIC DNA]</scope>
    <source>
        <strain evidence="4">cv. Shenzhen</strain>
        <tissue evidence="3">Stem</tissue>
    </source>
</reference>
<evidence type="ECO:0000256" key="1">
    <source>
        <dbReference type="ARBA" id="ARBA00006993"/>
    </source>
</evidence>
<dbReference type="Gene3D" id="6.10.280.150">
    <property type="match status" value="2"/>
</dbReference>
<dbReference type="Gene3D" id="1.20.5.340">
    <property type="match status" value="1"/>
</dbReference>
<gene>
    <name evidence="3" type="primary">SCAR2</name>
    <name evidence="3" type="ORF">AXF42_Ash007964</name>
</gene>
<dbReference type="PANTHER" id="PTHR12902">
    <property type="entry name" value="WASP-1"/>
    <property type="match status" value="1"/>
</dbReference>
<dbReference type="PANTHER" id="PTHR12902:SF1">
    <property type="entry name" value="WISKOTT-ALDRICH SYNDROME PROTEIN FAMILY MEMBER"/>
    <property type="match status" value="1"/>
</dbReference>
<dbReference type="EMBL" id="KZ451911">
    <property type="protein sequence ID" value="PKA63168.1"/>
    <property type="molecule type" value="Genomic_DNA"/>
</dbReference>
<evidence type="ECO:0000313" key="3">
    <source>
        <dbReference type="EMBL" id="PKA63168.1"/>
    </source>
</evidence>
<dbReference type="GO" id="GO:2000601">
    <property type="term" value="P:positive regulation of Arp2/3 complex-mediated actin nucleation"/>
    <property type="evidence" value="ECO:0007669"/>
    <property type="project" value="TreeGrafter"/>
</dbReference>
<accession>A0A2I0B5T6</accession>
<comment type="similarity">
    <text evidence="1">Belongs to the SCAR/WAVE family.</text>
</comment>
<feature type="region of interest" description="Disordered" evidence="2">
    <location>
        <begin position="1214"/>
        <end position="1233"/>
    </location>
</feature>
<dbReference type="Proteomes" id="UP000236161">
    <property type="component" value="Unassembled WGS sequence"/>
</dbReference>
<dbReference type="STRING" id="1088818.A0A2I0B5T6"/>
<proteinExistence type="inferred from homology"/>
<evidence type="ECO:0000256" key="2">
    <source>
        <dbReference type="SAM" id="MobiDB-lite"/>
    </source>
</evidence>
<feature type="compositionally biased region" description="Polar residues" evidence="2">
    <location>
        <begin position="335"/>
        <end position="346"/>
    </location>
</feature>
<evidence type="ECO:0000313" key="4">
    <source>
        <dbReference type="Proteomes" id="UP000236161"/>
    </source>
</evidence>
<dbReference type="GO" id="GO:0071933">
    <property type="term" value="F:Arp2/3 complex binding"/>
    <property type="evidence" value="ECO:0007669"/>
    <property type="project" value="TreeGrafter"/>
</dbReference>
<dbReference type="InterPro" id="IPR028288">
    <property type="entry name" value="SCAR/WAVE_fam"/>
</dbReference>
<feature type="compositionally biased region" description="Polar residues" evidence="2">
    <location>
        <begin position="526"/>
        <end position="545"/>
    </location>
</feature>